<keyword evidence="5 8" id="KW-0804">Transcription</keyword>
<feature type="compositionally biased region" description="Acidic residues" evidence="9">
    <location>
        <begin position="213"/>
        <end position="231"/>
    </location>
</feature>
<dbReference type="InterPro" id="IPR008851">
    <property type="entry name" value="TFIIF-alpha"/>
</dbReference>
<evidence type="ECO:0000256" key="1">
    <source>
        <dbReference type="ARBA" id="ARBA00004123"/>
    </source>
</evidence>
<evidence type="ECO:0000256" key="4">
    <source>
        <dbReference type="ARBA" id="ARBA00023125"/>
    </source>
</evidence>
<evidence type="ECO:0000256" key="5">
    <source>
        <dbReference type="ARBA" id="ARBA00023163"/>
    </source>
</evidence>
<dbReference type="GeneID" id="100215978"/>
<dbReference type="PANTHER" id="PTHR13011">
    <property type="entry name" value="TFIIF-ALPHA"/>
    <property type="match status" value="1"/>
</dbReference>
<name>A0ABM4C6I3_HYDVU</name>
<dbReference type="InterPro" id="IPR036390">
    <property type="entry name" value="WH_DNA-bd_sf"/>
</dbReference>
<dbReference type="InterPro" id="IPR036388">
    <property type="entry name" value="WH-like_DNA-bd_sf"/>
</dbReference>
<dbReference type="Pfam" id="PF05793">
    <property type="entry name" value="TFIIF_alpha"/>
    <property type="match status" value="1"/>
</dbReference>
<keyword evidence="6 8" id="KW-0539">Nucleus</keyword>
<dbReference type="PANTHER" id="PTHR13011:SF0">
    <property type="entry name" value="GENERAL TRANSCRIPTION FACTOR IIF SUBUNIT 1"/>
    <property type="match status" value="1"/>
</dbReference>
<comment type="similarity">
    <text evidence="2 8">Belongs to the TFIIF alpha subunit family.</text>
</comment>
<protein>
    <recommendedName>
        <fullName evidence="8">Transcription initiation factor IIF subunit alpha</fullName>
    </recommendedName>
</protein>
<keyword evidence="4 8" id="KW-0238">DNA-binding</keyword>
<reference evidence="11" key="1">
    <citation type="submission" date="2025-08" db="UniProtKB">
        <authorList>
            <consortium name="RefSeq"/>
        </authorList>
    </citation>
    <scope>IDENTIFICATION</scope>
</reference>
<dbReference type="SUPFAM" id="SSF46785">
    <property type="entry name" value="Winged helix' DNA-binding domain"/>
    <property type="match status" value="1"/>
</dbReference>
<feature type="compositionally biased region" description="Low complexity" evidence="9">
    <location>
        <begin position="414"/>
        <end position="430"/>
    </location>
</feature>
<accession>A0ABM4C6I3</accession>
<feature type="compositionally biased region" description="Polar residues" evidence="9">
    <location>
        <begin position="382"/>
        <end position="397"/>
    </location>
</feature>
<feature type="compositionally biased region" description="Low complexity" evidence="9">
    <location>
        <begin position="370"/>
        <end position="381"/>
    </location>
</feature>
<feature type="compositionally biased region" description="Basic and acidic residues" evidence="9">
    <location>
        <begin position="319"/>
        <end position="337"/>
    </location>
</feature>
<evidence type="ECO:0000313" key="11">
    <source>
        <dbReference type="RefSeq" id="XP_065657205.1"/>
    </source>
</evidence>
<evidence type="ECO:0000256" key="7">
    <source>
        <dbReference type="ARBA" id="ARBA00025232"/>
    </source>
</evidence>
<dbReference type="Gene3D" id="1.10.10.10">
    <property type="entry name" value="Winged helix-like DNA-binding domain superfamily/Winged helix DNA-binding domain"/>
    <property type="match status" value="1"/>
</dbReference>
<evidence type="ECO:0000256" key="6">
    <source>
        <dbReference type="ARBA" id="ARBA00023242"/>
    </source>
</evidence>
<dbReference type="Proteomes" id="UP001652625">
    <property type="component" value="Chromosome 07"/>
</dbReference>
<sequence>MASYLPSSIPAKQEQYSEYKLRVPRKLVKKYNVMKINSPKPLKIESIKEANMVRKTKKQLYVEDETSNIPAFGAGSVYNYDRKEEARRKRRGYIMKEINKDDLPYALRLGGKGGKRFTGRKEPIEHSAYYILTQCPDGVFEAVPVQAWYNFMPDINYSTLTADEVEHEFSKRDRTLSYFTNKYKLGTSTEEEETGKKKNKEDDGGLIIHDNLEDADTDDYPDANFGSDEEDNEKKALPVKKNKSAFASKPKKSDDDGSDEEEETENFESKEVDYMSESSSDNEVLDIEDEPDPNKEDAAKPKDDLNIFSDSSDDDAEDKDLNEAGKELKAILKKEIGGESSEEEVDDEDIDDEYSKSAIFMQGGKKKKSSNSNSVQGSRSSTPIQNELASDTLNQAVKSLKEGKAGSKRAHEASLSSSQSKKPKIKPSGSFTVNDNKKSDIKAWGTNSPSSDCITEETIRRYLMHKPMTTTDLMRKFKTKKTCLSKEQTVTAIAAILKKIQLHQEKIDGKLFLSIKPRK</sequence>
<dbReference type="RefSeq" id="XP_065657205.1">
    <property type="nucleotide sequence ID" value="XM_065801133.1"/>
</dbReference>
<feature type="compositionally biased region" description="Basic and acidic residues" evidence="9">
    <location>
        <begin position="292"/>
        <end position="305"/>
    </location>
</feature>
<feature type="region of interest" description="Disordered" evidence="9">
    <location>
        <begin position="188"/>
        <end position="444"/>
    </location>
</feature>
<feature type="compositionally biased region" description="Acidic residues" evidence="9">
    <location>
        <begin position="340"/>
        <end position="352"/>
    </location>
</feature>
<dbReference type="InterPro" id="IPR011039">
    <property type="entry name" value="TFIIF_interaction"/>
</dbReference>
<evidence type="ECO:0000313" key="10">
    <source>
        <dbReference type="Proteomes" id="UP001652625"/>
    </source>
</evidence>
<evidence type="ECO:0000256" key="2">
    <source>
        <dbReference type="ARBA" id="ARBA00005249"/>
    </source>
</evidence>
<organism evidence="10 11">
    <name type="scientific">Hydra vulgaris</name>
    <name type="common">Hydra</name>
    <name type="synonym">Hydra attenuata</name>
    <dbReference type="NCBI Taxonomy" id="6087"/>
    <lineage>
        <taxon>Eukaryota</taxon>
        <taxon>Metazoa</taxon>
        <taxon>Cnidaria</taxon>
        <taxon>Hydrozoa</taxon>
        <taxon>Hydroidolina</taxon>
        <taxon>Anthoathecata</taxon>
        <taxon>Aplanulata</taxon>
        <taxon>Hydridae</taxon>
        <taxon>Hydra</taxon>
    </lineage>
</organism>
<keyword evidence="3 8" id="KW-0805">Transcription regulation</keyword>
<comment type="function">
    <text evidence="7 8">TFIIF is a general transcription initiation factor that binds to RNA polymerase II and helps to recruit it to the initiation complex in collaboration with TFIIB. It promotes transcription elongation.</text>
</comment>
<evidence type="ECO:0000256" key="3">
    <source>
        <dbReference type="ARBA" id="ARBA00023015"/>
    </source>
</evidence>
<dbReference type="SUPFAM" id="SSF50916">
    <property type="entry name" value="Rap30/74 interaction domains"/>
    <property type="match status" value="1"/>
</dbReference>
<feature type="compositionally biased region" description="Basic and acidic residues" evidence="9">
    <location>
        <begin position="399"/>
        <end position="412"/>
    </location>
</feature>
<keyword evidence="10" id="KW-1185">Reference proteome</keyword>
<proteinExistence type="inferred from homology"/>
<evidence type="ECO:0000256" key="8">
    <source>
        <dbReference type="RuleBase" id="RU366044"/>
    </source>
</evidence>
<feature type="compositionally biased region" description="Acidic residues" evidence="9">
    <location>
        <begin position="256"/>
        <end position="266"/>
    </location>
</feature>
<evidence type="ECO:0000256" key="9">
    <source>
        <dbReference type="SAM" id="MobiDB-lite"/>
    </source>
</evidence>
<feature type="compositionally biased region" description="Basic and acidic residues" evidence="9">
    <location>
        <begin position="194"/>
        <end position="203"/>
    </location>
</feature>
<gene>
    <name evidence="11" type="primary">LOC100215978</name>
</gene>
<comment type="subcellular location">
    <subcellularLocation>
        <location evidence="1 8">Nucleus</location>
    </subcellularLocation>
</comment>